<evidence type="ECO:0000259" key="3">
    <source>
        <dbReference type="PROSITE" id="PS50110"/>
    </source>
</evidence>
<dbReference type="CDD" id="cd17535">
    <property type="entry name" value="REC_NarL-like"/>
    <property type="match status" value="1"/>
</dbReference>
<dbReference type="Gene3D" id="3.40.50.2300">
    <property type="match status" value="1"/>
</dbReference>
<dbReference type="GO" id="GO:0003677">
    <property type="term" value="F:DNA binding"/>
    <property type="evidence" value="ECO:0007669"/>
    <property type="project" value="UniProtKB-KW"/>
</dbReference>
<evidence type="ECO:0000256" key="2">
    <source>
        <dbReference type="SAM" id="Phobius"/>
    </source>
</evidence>
<dbReference type="InterPro" id="IPR011006">
    <property type="entry name" value="CheY-like_superfamily"/>
</dbReference>
<dbReference type="InterPro" id="IPR058245">
    <property type="entry name" value="NreC/VraR/RcsB-like_REC"/>
</dbReference>
<keyword evidence="2" id="KW-0812">Transmembrane</keyword>
<keyword evidence="2" id="KW-0472">Membrane</keyword>
<name>X0V716_9ZZZZ</name>
<keyword evidence="2" id="KW-1133">Transmembrane helix</keyword>
<dbReference type="GO" id="GO:0000160">
    <property type="term" value="P:phosphorelay signal transduction system"/>
    <property type="evidence" value="ECO:0007669"/>
    <property type="project" value="InterPro"/>
</dbReference>
<comment type="caution">
    <text evidence="4">The sequence shown here is derived from an EMBL/GenBank/DDBJ whole genome shotgun (WGS) entry which is preliminary data.</text>
</comment>
<protein>
    <recommendedName>
        <fullName evidence="3">Response regulatory domain-containing protein</fullName>
    </recommendedName>
</protein>
<organism evidence="4">
    <name type="scientific">marine sediment metagenome</name>
    <dbReference type="NCBI Taxonomy" id="412755"/>
    <lineage>
        <taxon>unclassified sequences</taxon>
        <taxon>metagenomes</taxon>
        <taxon>ecological metagenomes</taxon>
    </lineage>
</organism>
<accession>X0V716</accession>
<dbReference type="InterPro" id="IPR001789">
    <property type="entry name" value="Sig_transdc_resp-reg_receiver"/>
</dbReference>
<dbReference type="InterPro" id="IPR039420">
    <property type="entry name" value="WalR-like"/>
</dbReference>
<feature type="domain" description="Response regulatory" evidence="3">
    <location>
        <begin position="5"/>
        <end position="119"/>
    </location>
</feature>
<dbReference type="EMBL" id="BARS01023159">
    <property type="protein sequence ID" value="GAG08293.1"/>
    <property type="molecule type" value="Genomic_DNA"/>
</dbReference>
<dbReference type="Pfam" id="PF00072">
    <property type="entry name" value="Response_reg"/>
    <property type="match status" value="1"/>
</dbReference>
<sequence length="131" mass="14226">MEKIKVLIVDDNEVVREGLKSILGPQADMEVVGEAVDGLDAVAKAGELWPDVVLMDAQMPGIDGTEATRRIKQSLPEVKVLFLTVYGEYVGGALAAGASWYLTKDCRRQDLLEGIRVLAQSSRAKARKANQ</sequence>
<dbReference type="AlphaFoldDB" id="X0V716"/>
<dbReference type="SUPFAM" id="SSF52172">
    <property type="entry name" value="CheY-like"/>
    <property type="match status" value="1"/>
</dbReference>
<gene>
    <name evidence="4" type="ORF">S01H1_36905</name>
</gene>
<proteinExistence type="predicted"/>
<evidence type="ECO:0000256" key="1">
    <source>
        <dbReference type="ARBA" id="ARBA00023125"/>
    </source>
</evidence>
<reference evidence="4" key="1">
    <citation type="journal article" date="2014" name="Front. Microbiol.">
        <title>High frequency of phylogenetically diverse reductive dehalogenase-homologous genes in deep subseafloor sedimentary metagenomes.</title>
        <authorList>
            <person name="Kawai M."/>
            <person name="Futagami T."/>
            <person name="Toyoda A."/>
            <person name="Takaki Y."/>
            <person name="Nishi S."/>
            <person name="Hori S."/>
            <person name="Arai W."/>
            <person name="Tsubouchi T."/>
            <person name="Morono Y."/>
            <person name="Uchiyama I."/>
            <person name="Ito T."/>
            <person name="Fujiyama A."/>
            <person name="Inagaki F."/>
            <person name="Takami H."/>
        </authorList>
    </citation>
    <scope>NUCLEOTIDE SEQUENCE</scope>
    <source>
        <strain evidence="4">Expedition CK06-06</strain>
    </source>
</reference>
<dbReference type="PANTHER" id="PTHR43214:SF43">
    <property type="entry name" value="TWO-COMPONENT RESPONSE REGULATOR"/>
    <property type="match status" value="1"/>
</dbReference>
<dbReference type="PROSITE" id="PS50110">
    <property type="entry name" value="RESPONSE_REGULATORY"/>
    <property type="match status" value="1"/>
</dbReference>
<evidence type="ECO:0000313" key="4">
    <source>
        <dbReference type="EMBL" id="GAG08293.1"/>
    </source>
</evidence>
<keyword evidence="1" id="KW-0238">DNA-binding</keyword>
<feature type="transmembrane region" description="Helical" evidence="2">
    <location>
        <begin position="80"/>
        <end position="102"/>
    </location>
</feature>
<dbReference type="SMART" id="SM00448">
    <property type="entry name" value="REC"/>
    <property type="match status" value="1"/>
</dbReference>
<dbReference type="PANTHER" id="PTHR43214">
    <property type="entry name" value="TWO-COMPONENT RESPONSE REGULATOR"/>
    <property type="match status" value="1"/>
</dbReference>